<comment type="caution">
    <text evidence="2">The sequence shown here is derived from an EMBL/GenBank/DDBJ whole genome shotgun (WGS) entry which is preliminary data.</text>
</comment>
<keyword evidence="1" id="KW-1133">Transmembrane helix</keyword>
<name>A0A317FFF0_9PROT</name>
<dbReference type="AlphaFoldDB" id="A0A317FFF0"/>
<organism evidence="2 3">
    <name type="scientific">Falsiroseomonas bella</name>
    <dbReference type="NCBI Taxonomy" id="2184016"/>
    <lineage>
        <taxon>Bacteria</taxon>
        <taxon>Pseudomonadati</taxon>
        <taxon>Pseudomonadota</taxon>
        <taxon>Alphaproteobacteria</taxon>
        <taxon>Acetobacterales</taxon>
        <taxon>Roseomonadaceae</taxon>
        <taxon>Falsiroseomonas</taxon>
    </lineage>
</organism>
<proteinExistence type="predicted"/>
<protein>
    <recommendedName>
        <fullName evidence="4">Lipoprotein</fullName>
    </recommendedName>
</protein>
<evidence type="ECO:0008006" key="4">
    <source>
        <dbReference type="Google" id="ProtNLM"/>
    </source>
</evidence>
<feature type="transmembrane region" description="Helical" evidence="1">
    <location>
        <begin position="29"/>
        <end position="48"/>
    </location>
</feature>
<accession>A0A317FFF0</accession>
<keyword evidence="3" id="KW-1185">Reference proteome</keyword>
<keyword evidence="1" id="KW-0472">Membrane</keyword>
<keyword evidence="1" id="KW-0812">Transmembrane</keyword>
<sequence>MRLMPVLALSGAVLLGACTNPDGSLNVPATVALGAGAAVAGLAIASAANDRPRYTNNYYYGRPAYRYGRPAYGYGYRPRPYYRGW</sequence>
<reference evidence="3" key="1">
    <citation type="submission" date="2018-05" db="EMBL/GenBank/DDBJ databases">
        <authorList>
            <person name="Du Z."/>
            <person name="Wang X."/>
        </authorList>
    </citation>
    <scope>NUCLEOTIDE SEQUENCE [LARGE SCALE GENOMIC DNA]</scope>
    <source>
        <strain evidence="3">CQN31</strain>
    </source>
</reference>
<dbReference type="EMBL" id="QGNA01000003">
    <property type="protein sequence ID" value="PWS36328.1"/>
    <property type="molecule type" value="Genomic_DNA"/>
</dbReference>
<gene>
    <name evidence="2" type="ORF">DFH01_14220</name>
</gene>
<dbReference type="Proteomes" id="UP000245765">
    <property type="component" value="Unassembled WGS sequence"/>
</dbReference>
<evidence type="ECO:0000313" key="3">
    <source>
        <dbReference type="Proteomes" id="UP000245765"/>
    </source>
</evidence>
<evidence type="ECO:0000313" key="2">
    <source>
        <dbReference type="EMBL" id="PWS36328.1"/>
    </source>
</evidence>
<evidence type="ECO:0000256" key="1">
    <source>
        <dbReference type="SAM" id="Phobius"/>
    </source>
</evidence>
<dbReference type="PROSITE" id="PS51257">
    <property type="entry name" value="PROKAR_LIPOPROTEIN"/>
    <property type="match status" value="1"/>
</dbReference>